<dbReference type="EMBL" id="MU394307">
    <property type="protein sequence ID" value="KAI6087560.1"/>
    <property type="molecule type" value="Genomic_DNA"/>
</dbReference>
<organism evidence="1 2">
    <name type="scientific">Hypoxylon rubiginosum</name>
    <dbReference type="NCBI Taxonomy" id="110542"/>
    <lineage>
        <taxon>Eukaryota</taxon>
        <taxon>Fungi</taxon>
        <taxon>Dikarya</taxon>
        <taxon>Ascomycota</taxon>
        <taxon>Pezizomycotina</taxon>
        <taxon>Sordariomycetes</taxon>
        <taxon>Xylariomycetidae</taxon>
        <taxon>Xylariales</taxon>
        <taxon>Hypoxylaceae</taxon>
        <taxon>Hypoxylon</taxon>
    </lineage>
</organism>
<evidence type="ECO:0000313" key="1">
    <source>
        <dbReference type="EMBL" id="KAI6087560.1"/>
    </source>
</evidence>
<sequence>MEFAGFEDDQADGFQACDACQELQVAAEVARLACGHHYCRECLDEIYRNATVDEELFPPRCCGQAIELEEVRSLLTPDVLENFEAKVPEFSSTDRTYCCQPECAAFIPPENIMGNTATCPQCESQTCVACKQSLHTGQECHPDEHDDAYQQTLQLAIQEGWQQCRQCRRMVELATGCNHITCICGYEFCYVCGAEWRTCGCL</sequence>
<gene>
    <name evidence="1" type="ORF">F4821DRAFT_277733</name>
</gene>
<accession>A0ACC0D4R2</accession>
<reference evidence="1 2" key="1">
    <citation type="journal article" date="2022" name="New Phytol.">
        <title>Ecological generalism drives hyperdiversity of secondary metabolite gene clusters in xylarialean endophytes.</title>
        <authorList>
            <person name="Franco M.E.E."/>
            <person name="Wisecaver J.H."/>
            <person name="Arnold A.E."/>
            <person name="Ju Y.M."/>
            <person name="Slot J.C."/>
            <person name="Ahrendt S."/>
            <person name="Moore L.P."/>
            <person name="Eastman K.E."/>
            <person name="Scott K."/>
            <person name="Konkel Z."/>
            <person name="Mondo S.J."/>
            <person name="Kuo A."/>
            <person name="Hayes R.D."/>
            <person name="Haridas S."/>
            <person name="Andreopoulos B."/>
            <person name="Riley R."/>
            <person name="LaButti K."/>
            <person name="Pangilinan J."/>
            <person name="Lipzen A."/>
            <person name="Amirebrahimi M."/>
            <person name="Yan J."/>
            <person name="Adam C."/>
            <person name="Keymanesh K."/>
            <person name="Ng V."/>
            <person name="Louie K."/>
            <person name="Northen T."/>
            <person name="Drula E."/>
            <person name="Henrissat B."/>
            <person name="Hsieh H.M."/>
            <person name="Youens-Clark K."/>
            <person name="Lutzoni F."/>
            <person name="Miadlikowska J."/>
            <person name="Eastwood D.C."/>
            <person name="Hamelin R.C."/>
            <person name="Grigoriev I.V."/>
            <person name="U'Ren J.M."/>
        </authorList>
    </citation>
    <scope>NUCLEOTIDE SEQUENCE [LARGE SCALE GENOMIC DNA]</scope>
    <source>
        <strain evidence="1 2">ER1909</strain>
    </source>
</reference>
<keyword evidence="2" id="KW-1185">Reference proteome</keyword>
<protein>
    <submittedName>
        <fullName evidence="1">Uncharacterized protein</fullName>
    </submittedName>
</protein>
<proteinExistence type="predicted"/>
<dbReference type="Proteomes" id="UP001497680">
    <property type="component" value="Unassembled WGS sequence"/>
</dbReference>
<comment type="caution">
    <text evidence="1">The sequence shown here is derived from an EMBL/GenBank/DDBJ whole genome shotgun (WGS) entry which is preliminary data.</text>
</comment>
<evidence type="ECO:0000313" key="2">
    <source>
        <dbReference type="Proteomes" id="UP001497680"/>
    </source>
</evidence>
<name>A0ACC0D4R2_9PEZI</name>